<evidence type="ECO:0000256" key="4">
    <source>
        <dbReference type="ARBA" id="ARBA00023029"/>
    </source>
</evidence>
<dbReference type="Proteomes" id="UP000585802">
    <property type="component" value="Unassembled WGS sequence"/>
</dbReference>
<comment type="caution">
    <text evidence="10">The sequence shown here is derived from an EMBL/GenBank/DDBJ whole genome shotgun (WGS) entry which is preliminary data.</text>
</comment>
<dbReference type="PROSITE" id="PS52039">
    <property type="entry name" value="TOPO_IA_2"/>
    <property type="match status" value="1"/>
</dbReference>
<evidence type="ECO:0000256" key="7">
    <source>
        <dbReference type="SAM" id="MobiDB-lite"/>
    </source>
</evidence>
<reference evidence="11" key="1">
    <citation type="journal article" date="2019" name="bioRxiv">
        <title>Genome diversification in globally distributed novel marine Proteobacteria is linked to environmental adaptation.</title>
        <authorList>
            <person name="Zhou Z."/>
            <person name="Tran P.Q."/>
            <person name="Kieft K."/>
            <person name="Anantharaman K."/>
        </authorList>
    </citation>
    <scope>NUCLEOTIDE SEQUENCE [LARGE SCALE GENOMIC DNA]</scope>
</reference>
<feature type="region of interest" description="Disordered" evidence="7">
    <location>
        <begin position="425"/>
        <end position="448"/>
    </location>
</feature>
<dbReference type="GO" id="GO:0003677">
    <property type="term" value="F:DNA binding"/>
    <property type="evidence" value="ECO:0007669"/>
    <property type="project" value="UniProtKB-KW"/>
</dbReference>
<proteinExistence type="inferred from homology"/>
<name>A0A7J4GXG8_9ARCH</name>
<evidence type="ECO:0000256" key="3">
    <source>
        <dbReference type="ARBA" id="ARBA00012891"/>
    </source>
</evidence>
<dbReference type="InterPro" id="IPR013826">
    <property type="entry name" value="Topo_IA_cen_sub3"/>
</dbReference>
<evidence type="ECO:0000256" key="2">
    <source>
        <dbReference type="ARBA" id="ARBA00009446"/>
    </source>
</evidence>
<dbReference type="InterPro" id="IPR006171">
    <property type="entry name" value="TOPRIM_dom"/>
</dbReference>
<evidence type="ECO:0000256" key="1">
    <source>
        <dbReference type="ARBA" id="ARBA00000213"/>
    </source>
</evidence>
<dbReference type="PROSITE" id="PS00396">
    <property type="entry name" value="TOPO_IA_1"/>
    <property type="match status" value="1"/>
</dbReference>
<keyword evidence="5" id="KW-0238">DNA-binding</keyword>
<evidence type="ECO:0000313" key="11">
    <source>
        <dbReference type="Proteomes" id="UP000585802"/>
    </source>
</evidence>
<feature type="domain" description="Topo IA-type catalytic" evidence="9">
    <location>
        <begin position="135"/>
        <end position="570"/>
    </location>
</feature>
<dbReference type="Pfam" id="PF01751">
    <property type="entry name" value="Toprim"/>
    <property type="match status" value="1"/>
</dbReference>
<dbReference type="InterPro" id="IPR023405">
    <property type="entry name" value="Topo_IA_core_domain"/>
</dbReference>
<keyword evidence="4" id="KW-0799">Topoisomerase</keyword>
<evidence type="ECO:0000259" key="8">
    <source>
        <dbReference type="PROSITE" id="PS50880"/>
    </source>
</evidence>
<dbReference type="SUPFAM" id="SSF56712">
    <property type="entry name" value="Prokaryotic type I DNA topoisomerase"/>
    <property type="match status" value="1"/>
</dbReference>
<comment type="catalytic activity">
    <reaction evidence="1">
        <text>ATP-independent breakage of single-stranded DNA, followed by passage and rejoining.</text>
        <dbReference type="EC" id="5.6.2.1"/>
    </reaction>
</comment>
<dbReference type="Pfam" id="PF01131">
    <property type="entry name" value="Topoisom_bac"/>
    <property type="match status" value="1"/>
</dbReference>
<feature type="domain" description="Toprim" evidence="8">
    <location>
        <begin position="1"/>
        <end position="119"/>
    </location>
</feature>
<dbReference type="PROSITE" id="PS50880">
    <property type="entry name" value="TOPRIM"/>
    <property type="match status" value="1"/>
</dbReference>
<dbReference type="Gene3D" id="1.10.460.10">
    <property type="entry name" value="Topoisomerase I, domain 2"/>
    <property type="match status" value="1"/>
</dbReference>
<dbReference type="InterPro" id="IPR013497">
    <property type="entry name" value="Topo_IA_cen"/>
</dbReference>
<protein>
    <recommendedName>
        <fullName evidence="3">DNA topoisomerase</fullName>
        <ecNumber evidence="3">5.6.2.1</ecNumber>
    </recommendedName>
</protein>
<dbReference type="PRINTS" id="PR00417">
    <property type="entry name" value="PRTPISMRASEI"/>
</dbReference>
<evidence type="ECO:0000256" key="5">
    <source>
        <dbReference type="ARBA" id="ARBA00023125"/>
    </source>
</evidence>
<evidence type="ECO:0000256" key="6">
    <source>
        <dbReference type="ARBA" id="ARBA00023235"/>
    </source>
</evidence>
<dbReference type="Gene3D" id="2.70.20.10">
    <property type="entry name" value="Topoisomerase I, domain 3"/>
    <property type="match status" value="1"/>
</dbReference>
<dbReference type="InterPro" id="IPR003601">
    <property type="entry name" value="Topo_IA_2"/>
</dbReference>
<dbReference type="SMART" id="SM00437">
    <property type="entry name" value="TOP1Ac"/>
    <property type="match status" value="1"/>
</dbReference>
<sequence>MDLVVVESGAKAKTIQKYLGKNVLVRASIGHVQDLPTKGKDGSKALWSHTDNSLPDPPWDWTERAEKTVKRIISDSRRKKVDRVLIATDPDREGEFIAWRLAELLSEFGDIQRITFNEITETAIKQAMQAAGTVDMNLVDAAKVRRFMDRLIGYRTSRFARSWSLSSMGRVQTPTLGFVVKREKEIQKFIPTPYWAVQAIASGIDFRVRFHDKDDPLVWKDEKGKIDVHRTNDSNLANKAYEYLNLESQLTAKTVSLNNYKRRPKPPFTTDTLLQASGSKYSWRPSNTMRIAQGLYEAGHITYMRTDSTRTSASSRDKAKNFITSKWGSEFIGKGSIGGKPKPGVQDAHEAIRPTNPLSELPNGLDESQTRLYRLIWSRFIASQMCDSNWTSMKIQAQLETFDKLLDGDTKWRVTPGWESAFAAIDRAPPSSPPSPEITEGGKIKLDNKEDNPKLIEDQTKPPGRYTQHGLVALMKSEGIGRPSTYAATIKKLLDRKYCSDTKGRLKSTEQGEMLCDEVVPFYNSEKEKISLFSSSFTSEMESDLDQIETGQQDGASVWDGFVNSFRQLHEAAISKKKETPTKRQLDYYMRLVALVSNSKLEKIIGNEEPHKMNGERIGEVIDKLKKATEDIALPASVKQISYVQSLAESLEMDESSACGLVGVSNFSNLTGGKSGTASDLIGQLKNETDSIPRPPSPKQLNFIKNLVKKADLEEEVACKLVSINTYSELSGGRQGTASKLIESLRKKSSKK</sequence>
<dbReference type="EMBL" id="DUCX01000074">
    <property type="protein sequence ID" value="HIF37641.1"/>
    <property type="molecule type" value="Genomic_DNA"/>
</dbReference>
<gene>
    <name evidence="10" type="primary">topA</name>
    <name evidence="10" type="ORF">EYQ70_04505</name>
</gene>
<dbReference type="SMART" id="SM00436">
    <property type="entry name" value="TOP1Bc"/>
    <property type="match status" value="1"/>
</dbReference>
<dbReference type="InterPro" id="IPR023406">
    <property type="entry name" value="Topo_IA_AS"/>
</dbReference>
<dbReference type="PANTHER" id="PTHR42785">
    <property type="entry name" value="DNA TOPOISOMERASE, TYPE IA, CORE"/>
    <property type="match status" value="1"/>
</dbReference>
<dbReference type="CDD" id="cd00186">
    <property type="entry name" value="TOP1Ac"/>
    <property type="match status" value="1"/>
</dbReference>
<dbReference type="InterPro" id="IPR003602">
    <property type="entry name" value="Topo_IA_DNA-bd_dom"/>
</dbReference>
<accession>A0A7J4GXG8</accession>
<dbReference type="InterPro" id="IPR013825">
    <property type="entry name" value="Topo_IA_cen_sub2"/>
</dbReference>
<dbReference type="PANTHER" id="PTHR42785:SF1">
    <property type="entry name" value="DNA TOPOISOMERASE"/>
    <property type="match status" value="1"/>
</dbReference>
<dbReference type="AlphaFoldDB" id="A0A7J4GXG8"/>
<dbReference type="Gene3D" id="1.10.290.10">
    <property type="entry name" value="Topoisomerase I, domain 4"/>
    <property type="match status" value="1"/>
</dbReference>
<dbReference type="InterPro" id="IPR013824">
    <property type="entry name" value="Topo_IA_cen_sub1"/>
</dbReference>
<dbReference type="GO" id="GO:0003917">
    <property type="term" value="F:DNA topoisomerase type I (single strand cut, ATP-independent) activity"/>
    <property type="evidence" value="ECO:0007669"/>
    <property type="project" value="UniProtKB-EC"/>
</dbReference>
<dbReference type="InterPro" id="IPR000380">
    <property type="entry name" value="Topo_IA"/>
</dbReference>
<dbReference type="GO" id="GO:0006265">
    <property type="term" value="P:DNA topological change"/>
    <property type="evidence" value="ECO:0007669"/>
    <property type="project" value="InterPro"/>
</dbReference>
<keyword evidence="6 10" id="KW-0413">Isomerase</keyword>
<evidence type="ECO:0000259" key="9">
    <source>
        <dbReference type="PROSITE" id="PS52039"/>
    </source>
</evidence>
<dbReference type="SMART" id="SM00493">
    <property type="entry name" value="TOPRIM"/>
    <property type="match status" value="1"/>
</dbReference>
<comment type="similarity">
    <text evidence="2">Belongs to the type IA topoisomerase family.</text>
</comment>
<dbReference type="Gene3D" id="3.40.50.140">
    <property type="match status" value="1"/>
</dbReference>
<evidence type="ECO:0000313" key="10">
    <source>
        <dbReference type="EMBL" id="HIF37641.1"/>
    </source>
</evidence>
<organism evidence="10 11">
    <name type="scientific">Marine Group III euryarchaeote</name>
    <dbReference type="NCBI Taxonomy" id="2173149"/>
    <lineage>
        <taxon>Archaea</taxon>
        <taxon>Methanobacteriati</taxon>
        <taxon>Thermoplasmatota</taxon>
        <taxon>Thermoplasmata</taxon>
        <taxon>Candidatus Thermoprofundales</taxon>
    </lineage>
</organism>
<dbReference type="EC" id="5.6.2.1" evidence="3"/>